<evidence type="ECO:0000256" key="1">
    <source>
        <dbReference type="ARBA" id="ARBA00023015"/>
    </source>
</evidence>
<evidence type="ECO:0000256" key="3">
    <source>
        <dbReference type="ARBA" id="ARBA00023163"/>
    </source>
</evidence>
<dbReference type="InterPro" id="IPR011008">
    <property type="entry name" value="Dimeric_a/b-barrel"/>
</dbReference>
<dbReference type="PRINTS" id="PR00033">
    <property type="entry name" value="HTHASNC"/>
</dbReference>
<dbReference type="GO" id="GO:0043200">
    <property type="term" value="P:response to amino acid"/>
    <property type="evidence" value="ECO:0007669"/>
    <property type="project" value="TreeGrafter"/>
</dbReference>
<accession>A0A2U1FLD9</accession>
<dbReference type="InterPro" id="IPR019888">
    <property type="entry name" value="Tscrpt_reg_AsnC-like"/>
</dbReference>
<dbReference type="GO" id="GO:0043565">
    <property type="term" value="F:sequence-specific DNA binding"/>
    <property type="evidence" value="ECO:0007669"/>
    <property type="project" value="InterPro"/>
</dbReference>
<proteinExistence type="predicted"/>
<dbReference type="AlphaFoldDB" id="A0A2U1FLD9"/>
<reference evidence="5 6" key="1">
    <citation type="submission" date="2018-04" db="EMBL/GenBank/DDBJ databases">
        <title>Genomic Encyclopedia of Type Strains, Phase IV (KMG-IV): sequencing the most valuable type-strain genomes for metagenomic binning, comparative biology and taxonomic classification.</title>
        <authorList>
            <person name="Goeker M."/>
        </authorList>
    </citation>
    <scope>NUCLEOTIDE SEQUENCE [LARGE SCALE GENOMIC DNA]</scope>
    <source>
        <strain evidence="5 6">DSM 45771</strain>
    </source>
</reference>
<keyword evidence="3" id="KW-0804">Transcription</keyword>
<gene>
    <name evidence="5" type="ORF">C8D89_10280</name>
</gene>
<evidence type="ECO:0000259" key="4">
    <source>
        <dbReference type="PROSITE" id="PS50956"/>
    </source>
</evidence>
<evidence type="ECO:0000313" key="6">
    <source>
        <dbReference type="Proteomes" id="UP000245639"/>
    </source>
</evidence>
<dbReference type="Proteomes" id="UP000245639">
    <property type="component" value="Unassembled WGS sequence"/>
</dbReference>
<dbReference type="SMART" id="SM00344">
    <property type="entry name" value="HTH_ASNC"/>
    <property type="match status" value="1"/>
</dbReference>
<dbReference type="SUPFAM" id="SSF46785">
    <property type="entry name" value="Winged helix' DNA-binding domain"/>
    <property type="match status" value="1"/>
</dbReference>
<dbReference type="Pfam" id="PF13412">
    <property type="entry name" value="HTH_24"/>
    <property type="match status" value="1"/>
</dbReference>
<sequence length="164" mass="18057">MPVTAPQRARSTQPPLDRVDRRILDHLADHGRSSLADLAEAVSISPSSAQRRLRRLESEQVVRGYRAVLDPEAVDRGLVVHLSVTLVDHTENTVGRFERHVVDLDGLVSCHHVTGDVDYLLRVDVADVAALDVLLRRTLARIPGVARLTTMVATSALVDRVTHV</sequence>
<keyword evidence="2" id="KW-0238">DNA-binding</keyword>
<dbReference type="CDD" id="cd00090">
    <property type="entry name" value="HTH_ARSR"/>
    <property type="match status" value="1"/>
</dbReference>
<dbReference type="PANTHER" id="PTHR30154">
    <property type="entry name" value="LEUCINE-RESPONSIVE REGULATORY PROTEIN"/>
    <property type="match status" value="1"/>
</dbReference>
<keyword evidence="1" id="KW-0805">Transcription regulation</keyword>
<evidence type="ECO:0000256" key="2">
    <source>
        <dbReference type="ARBA" id="ARBA00023125"/>
    </source>
</evidence>
<feature type="domain" description="HTH asnC-type" evidence="4">
    <location>
        <begin position="16"/>
        <end position="79"/>
    </location>
</feature>
<dbReference type="InterPro" id="IPR011991">
    <property type="entry name" value="ArsR-like_HTH"/>
</dbReference>
<evidence type="ECO:0000313" key="5">
    <source>
        <dbReference type="EMBL" id="PVZ12932.1"/>
    </source>
</evidence>
<organism evidence="5 6">
    <name type="scientific">Actinomycetospora cinnamomea</name>
    <dbReference type="NCBI Taxonomy" id="663609"/>
    <lineage>
        <taxon>Bacteria</taxon>
        <taxon>Bacillati</taxon>
        <taxon>Actinomycetota</taxon>
        <taxon>Actinomycetes</taxon>
        <taxon>Pseudonocardiales</taxon>
        <taxon>Pseudonocardiaceae</taxon>
        <taxon>Actinomycetospora</taxon>
    </lineage>
</organism>
<comment type="caution">
    <text evidence="5">The sequence shown here is derived from an EMBL/GenBank/DDBJ whole genome shotgun (WGS) entry which is preliminary data.</text>
</comment>
<dbReference type="Pfam" id="PF01037">
    <property type="entry name" value="AsnC_trans_reg"/>
    <property type="match status" value="1"/>
</dbReference>
<dbReference type="InterPro" id="IPR036388">
    <property type="entry name" value="WH-like_DNA-bd_sf"/>
</dbReference>
<dbReference type="GO" id="GO:0005829">
    <property type="term" value="C:cytosol"/>
    <property type="evidence" value="ECO:0007669"/>
    <property type="project" value="TreeGrafter"/>
</dbReference>
<protein>
    <submittedName>
        <fullName evidence="5">AsnC family transcriptional regulator</fullName>
    </submittedName>
</protein>
<dbReference type="InterPro" id="IPR019887">
    <property type="entry name" value="Tscrpt_reg_AsnC/Lrp_C"/>
</dbReference>
<keyword evidence="6" id="KW-1185">Reference proteome</keyword>
<dbReference type="PROSITE" id="PS50956">
    <property type="entry name" value="HTH_ASNC_2"/>
    <property type="match status" value="1"/>
</dbReference>
<dbReference type="Gene3D" id="3.30.70.920">
    <property type="match status" value="1"/>
</dbReference>
<dbReference type="InterPro" id="IPR036390">
    <property type="entry name" value="WH_DNA-bd_sf"/>
</dbReference>
<dbReference type="Gene3D" id="1.10.10.10">
    <property type="entry name" value="Winged helix-like DNA-binding domain superfamily/Winged helix DNA-binding domain"/>
    <property type="match status" value="1"/>
</dbReference>
<dbReference type="PANTHER" id="PTHR30154:SF34">
    <property type="entry name" value="TRANSCRIPTIONAL REGULATOR AZLB"/>
    <property type="match status" value="1"/>
</dbReference>
<dbReference type="InterPro" id="IPR000485">
    <property type="entry name" value="AsnC-type_HTH_dom"/>
</dbReference>
<dbReference type="EMBL" id="QEKW01000002">
    <property type="protein sequence ID" value="PVZ12932.1"/>
    <property type="molecule type" value="Genomic_DNA"/>
</dbReference>
<dbReference type="SUPFAM" id="SSF54909">
    <property type="entry name" value="Dimeric alpha+beta barrel"/>
    <property type="match status" value="1"/>
</dbReference>
<name>A0A2U1FLD9_9PSEU</name>